<feature type="compositionally biased region" description="Polar residues" evidence="1">
    <location>
        <begin position="793"/>
        <end position="805"/>
    </location>
</feature>
<evidence type="ECO:0000256" key="1">
    <source>
        <dbReference type="SAM" id="MobiDB-lite"/>
    </source>
</evidence>
<dbReference type="STRING" id="282301.A0A267EUR4"/>
<dbReference type="OrthoDB" id="5960959at2759"/>
<feature type="region of interest" description="Disordered" evidence="1">
    <location>
        <begin position="629"/>
        <end position="710"/>
    </location>
</feature>
<feature type="compositionally biased region" description="Low complexity" evidence="1">
    <location>
        <begin position="314"/>
        <end position="338"/>
    </location>
</feature>
<reference evidence="3 4" key="1">
    <citation type="submission" date="2017-06" db="EMBL/GenBank/DDBJ databases">
        <title>A platform for efficient transgenesis in Macrostomum lignano, a flatworm model organism for stem cell research.</title>
        <authorList>
            <person name="Berezikov E."/>
        </authorList>
    </citation>
    <scope>NUCLEOTIDE SEQUENCE [LARGE SCALE GENOMIC DNA]</scope>
    <source>
        <strain evidence="3">DV1</strain>
        <tissue evidence="3">Whole organism</tissue>
    </source>
</reference>
<comment type="caution">
    <text evidence="3">The sequence shown here is derived from an EMBL/GenBank/DDBJ whole genome shotgun (WGS) entry which is preliminary data.</text>
</comment>
<sequence length="1176" mass="127342">MFASSSSSSSRASSGPIDLLSMMQKHPSKRGAEEVPFEAAEKIVDFSVLKALRVPKRMQNPAEILRRVSPDSKEFKTEIERQLRASFLSREQERQFRVQEAFMIENYALNEEYRAKRAEMREAAAAAEAEAAVFSGAGGPVTMETANDDSAGTGAAAASTSGPTEQLAYLAVATEAEARAIAERGVAKGNLPDSRLATGESGVSLCQYVDRTCPKRGLQPAGWLLVLRYLRCRVCRWAEGDSVAEPQPQFDCHVSRRGRADGLEQLPLPDAFHSSQVFLFEYSEDFDLLDRPRQAVPVAAVRYEFSGRIVASQQQQQQQAQQSKPDSMQQQSASSANNPNKVDRSKSGMLHQPSRSSGPGRLPFVASRPGGGTLVGQLSLGLELPGLASLYLDLVSLEAVPFVFPCLQQDGGNLQVRFIEFDFLLSSLSGFKIRGSREVTAAAGPIDSESSAAAAAGHVSYLVGLATPDSTHPLARLCNQLVLSRRALLCSLTSASSGRDGRLPLCYLVPSDSRPAERLNLDRLARKLSDPGRHQLHVIVWLPLPRSDCFFDYSRLDQWHRLPQPHGGVGAYWAAECRSDRRGCYATYSTAADRIGHLARQAAGQRRDLQARVGMPGLVYLPLKELLPKPSTSNLKPTDDNSVDEQRRRSPIEAIHSPTPPPANVNDDDDLSLPPPDKLVFDEPPDSPDDDVDAYSGEESKDNNVDNACQSPISYHDNLLLDLPVLPDQKPAAPATAAAASASAGTGNTSTSSIKRRFTSDAADIDDRKRPRPLPSQPPPPPLQQQKQQTQQFISKLKQQISNLRDNVERQRLLKLNDLTSPASPQTTSSPPPQPPQSATVPQKVASILPPPESLIAAAATARDPTQPSPMSPSPPSTPPPLRLLEAPASPSPPQAASPPCSAVAETDIDERRSALPFQRNAESVPFDQLVEQPAKRPIKRASIDLEDDSINPEESLWRRPRHCHDGSLGDVDERWHQPLLLSSASAASSNQDVDMRRMAPPSSTNINSASRRVNPLPHPSSLPPPPKKLSASPPSLSPPPPPPPPPQRPPATLLNNRSALFARQHPHPASSNRSIANLSNNNSSRNGPPPPPLPYSNRLPSNRPPPRPFQQQRPASTSTTASRMNGNVGAARFRSPPSPTQRGGGVSGSRGGRDGSGAYGGFGGIQSRQFYDRRF</sequence>
<feature type="compositionally biased region" description="Pro residues" evidence="1">
    <location>
        <begin position="1017"/>
        <end position="1028"/>
    </location>
</feature>
<dbReference type="AlphaFoldDB" id="A0A267EUR4"/>
<protein>
    <recommendedName>
        <fullName evidence="2">TASOR pseudo-PARP domain-containing protein</fullName>
    </recommendedName>
</protein>
<evidence type="ECO:0000313" key="3">
    <source>
        <dbReference type="EMBL" id="PAA64704.1"/>
    </source>
</evidence>
<feature type="compositionally biased region" description="Low complexity" evidence="1">
    <location>
        <begin position="728"/>
        <end position="753"/>
    </location>
</feature>
<feature type="region of interest" description="Disordered" evidence="1">
    <location>
        <begin position="1"/>
        <end position="33"/>
    </location>
</feature>
<feature type="compositionally biased region" description="Low complexity" evidence="1">
    <location>
        <begin position="980"/>
        <end position="990"/>
    </location>
</feature>
<feature type="compositionally biased region" description="Low complexity" evidence="1">
    <location>
        <begin position="1"/>
        <end position="14"/>
    </location>
</feature>
<feature type="compositionally biased region" description="Pro residues" evidence="1">
    <location>
        <begin position="867"/>
        <end position="882"/>
    </location>
</feature>
<evidence type="ECO:0000313" key="4">
    <source>
        <dbReference type="Proteomes" id="UP000215902"/>
    </source>
</evidence>
<feature type="compositionally biased region" description="Basic and acidic residues" evidence="1">
    <location>
        <begin position="964"/>
        <end position="977"/>
    </location>
</feature>
<dbReference type="GO" id="GO:0005654">
    <property type="term" value="C:nucleoplasm"/>
    <property type="evidence" value="ECO:0007669"/>
    <property type="project" value="TreeGrafter"/>
</dbReference>
<evidence type="ECO:0000259" key="2">
    <source>
        <dbReference type="Pfam" id="PF12509"/>
    </source>
</evidence>
<organism evidence="3 4">
    <name type="scientific">Macrostomum lignano</name>
    <dbReference type="NCBI Taxonomy" id="282301"/>
    <lineage>
        <taxon>Eukaryota</taxon>
        <taxon>Metazoa</taxon>
        <taxon>Spiralia</taxon>
        <taxon>Lophotrochozoa</taxon>
        <taxon>Platyhelminthes</taxon>
        <taxon>Rhabditophora</taxon>
        <taxon>Macrostomorpha</taxon>
        <taxon>Macrostomida</taxon>
        <taxon>Macrostomidae</taxon>
        <taxon>Macrostomum</taxon>
    </lineage>
</organism>
<dbReference type="PANTHER" id="PTHR16207:SF11">
    <property type="entry name" value="SET DOMAIN-CONTAINING PROTEIN"/>
    <property type="match status" value="1"/>
</dbReference>
<dbReference type="InterPro" id="IPR046432">
    <property type="entry name" value="TASOR"/>
</dbReference>
<feature type="compositionally biased region" description="Pro residues" evidence="1">
    <location>
        <begin position="1036"/>
        <end position="1050"/>
    </location>
</feature>
<dbReference type="GO" id="GO:0045814">
    <property type="term" value="P:negative regulation of gene expression, epigenetic"/>
    <property type="evidence" value="ECO:0007669"/>
    <property type="project" value="InterPro"/>
</dbReference>
<feature type="compositionally biased region" description="Pro residues" evidence="1">
    <location>
        <begin position="773"/>
        <end position="783"/>
    </location>
</feature>
<name>A0A267EUR4_9PLAT</name>
<feature type="compositionally biased region" description="Polar residues" evidence="1">
    <location>
        <begin position="1002"/>
        <end position="1012"/>
    </location>
</feature>
<dbReference type="PANTHER" id="PTHR16207">
    <property type="entry name" value="SET DOMAIN-CONTAINING PROTEIN"/>
    <property type="match status" value="1"/>
</dbReference>
<accession>A0A267EUR4</accession>
<feature type="region of interest" description="Disordered" evidence="1">
    <location>
        <begin position="728"/>
        <end position="1176"/>
    </location>
</feature>
<feature type="domain" description="TASOR pseudo-PARP" evidence="2">
    <location>
        <begin position="169"/>
        <end position="297"/>
    </location>
</feature>
<proteinExistence type="predicted"/>
<dbReference type="InterPro" id="IPR022188">
    <property type="entry name" value="TASOR_DUF3715"/>
</dbReference>
<feature type="region of interest" description="Disordered" evidence="1">
    <location>
        <begin position="314"/>
        <end position="365"/>
    </location>
</feature>
<feature type="compositionally biased region" description="Acidic residues" evidence="1">
    <location>
        <begin position="683"/>
        <end position="693"/>
    </location>
</feature>
<feature type="compositionally biased region" description="Gly residues" evidence="1">
    <location>
        <begin position="1143"/>
        <end position="1165"/>
    </location>
</feature>
<dbReference type="Proteomes" id="UP000215902">
    <property type="component" value="Unassembled WGS sequence"/>
</dbReference>
<feature type="compositionally biased region" description="Low complexity" evidence="1">
    <location>
        <begin position="820"/>
        <end position="829"/>
    </location>
</feature>
<feature type="compositionally biased region" description="Polar residues" evidence="1">
    <location>
        <begin position="1116"/>
        <end position="1126"/>
    </location>
</feature>
<dbReference type="Pfam" id="PF12509">
    <property type="entry name" value="DUF3715"/>
    <property type="match status" value="1"/>
</dbReference>
<dbReference type="EMBL" id="NIVC01001726">
    <property type="protein sequence ID" value="PAA64704.1"/>
    <property type="molecule type" value="Genomic_DNA"/>
</dbReference>
<keyword evidence="4" id="KW-1185">Reference proteome</keyword>
<gene>
    <name evidence="3" type="ORF">BOX15_Mlig023361g6</name>
</gene>
<feature type="compositionally biased region" description="Low complexity" evidence="1">
    <location>
        <begin position="1071"/>
        <end position="1087"/>
    </location>
</feature>